<reference evidence="2" key="2">
    <citation type="submission" date="2015-07" db="EMBL/GenBank/DDBJ databases">
        <title>Plasmids, circular viruses and viroids from rat gut.</title>
        <authorList>
            <person name="Jorgensen T.J."/>
            <person name="Hansen M.A."/>
            <person name="Xu Z."/>
            <person name="Tabak M.A."/>
            <person name="Sorensen S.J."/>
            <person name="Hansen L.H."/>
        </authorList>
    </citation>
    <scope>NUCLEOTIDE SEQUENCE</scope>
    <source>
        <plasmid evidence="2">pRGRH0462</plasmid>
    </source>
</reference>
<proteinExistence type="predicted"/>
<evidence type="ECO:0000256" key="1">
    <source>
        <dbReference type="SAM" id="MobiDB-lite"/>
    </source>
</evidence>
<name>A0A0H5PZQ6_9ZZZZ</name>
<feature type="compositionally biased region" description="Low complexity" evidence="1">
    <location>
        <begin position="104"/>
        <end position="130"/>
    </location>
</feature>
<dbReference type="EMBL" id="LN853104">
    <property type="protein sequence ID" value="CRY95068.1"/>
    <property type="molecule type" value="Genomic_DNA"/>
</dbReference>
<organism evidence="2">
    <name type="scientific">uncultured prokaryote</name>
    <dbReference type="NCBI Taxonomy" id="198431"/>
    <lineage>
        <taxon>unclassified sequences</taxon>
        <taxon>environmental samples</taxon>
    </lineage>
</organism>
<sequence length="150" mass="16166">MNHFLPPPAMTERIRTTISLTPEALEIFKRMADAGNMSVSRCMGDWLADTAEAAEVITLKMEEAKRAPLRVMNEMRALVAGLADSVDQAGDQVREQLRKDREGGAQATPSGPSAASSAGEPPSSNTGVLVPPSPSKPKRLKRTLPNWKTV</sequence>
<evidence type="ECO:0000313" key="2">
    <source>
        <dbReference type="EMBL" id="CRY95068.1"/>
    </source>
</evidence>
<dbReference type="AlphaFoldDB" id="A0A0H5PZQ6"/>
<protein>
    <submittedName>
        <fullName evidence="2">Uncharacterized protein</fullName>
    </submittedName>
</protein>
<feature type="compositionally biased region" description="Basic and acidic residues" evidence="1">
    <location>
        <begin position="92"/>
        <end position="103"/>
    </location>
</feature>
<reference evidence="2" key="1">
    <citation type="submission" date="2015-06" db="EMBL/GenBank/DDBJ databases">
        <authorList>
            <person name="Joergensen T."/>
        </authorList>
    </citation>
    <scope>NUCLEOTIDE SEQUENCE</scope>
    <source>
        <plasmid evidence="2">pRGRH0462</plasmid>
    </source>
</reference>
<keyword evidence="2" id="KW-0614">Plasmid</keyword>
<accession>A0A0H5PZQ6</accession>
<feature type="region of interest" description="Disordered" evidence="1">
    <location>
        <begin position="84"/>
        <end position="150"/>
    </location>
</feature>
<geneLocation type="plasmid" evidence="2">
    <name>pRGRH0462</name>
</geneLocation>